<keyword evidence="2" id="KW-1185">Reference proteome</keyword>
<dbReference type="EMBL" id="JARRAF010000004">
    <property type="protein sequence ID" value="MDK2123334.1"/>
    <property type="molecule type" value="Genomic_DNA"/>
</dbReference>
<name>A0ABT7DTC9_9NEIS</name>
<protein>
    <submittedName>
        <fullName evidence="1">DCC1-like thiol-disulfide oxidoreductase family protein</fullName>
    </submittedName>
</protein>
<dbReference type="RefSeq" id="WP_284099624.1">
    <property type="nucleotide sequence ID" value="NZ_JARRAF010000004.1"/>
</dbReference>
<proteinExistence type="predicted"/>
<dbReference type="Pfam" id="PF04134">
    <property type="entry name" value="DCC1-like"/>
    <property type="match status" value="1"/>
</dbReference>
<organism evidence="1 2">
    <name type="scientific">Parachitinimonas caeni</name>
    <dbReference type="NCBI Taxonomy" id="3031301"/>
    <lineage>
        <taxon>Bacteria</taxon>
        <taxon>Pseudomonadati</taxon>
        <taxon>Pseudomonadota</taxon>
        <taxon>Betaproteobacteria</taxon>
        <taxon>Neisseriales</taxon>
        <taxon>Chitinibacteraceae</taxon>
        <taxon>Parachitinimonas</taxon>
    </lineage>
</organism>
<evidence type="ECO:0000313" key="1">
    <source>
        <dbReference type="EMBL" id="MDK2123334.1"/>
    </source>
</evidence>
<sequence>MFKSFFIMKGTAMQTQAQDRADIWLIYDGECPVCTMYCRYVRIREAAGVLRLVDARQPGALMDEVTAAGLDIDQGMVVKMGEVLYYGADAINVLSLLSTRSGWFNRLNYLAFSSPLGARVLYPIGKGFRNLLLKLLGIRYIDNLQQTSRSDQKRGKAGLEH</sequence>
<gene>
    <name evidence="1" type="ORF">PZA18_04630</name>
</gene>
<dbReference type="InterPro" id="IPR007263">
    <property type="entry name" value="DCC1-like"/>
</dbReference>
<reference evidence="1" key="1">
    <citation type="submission" date="2023-03" db="EMBL/GenBank/DDBJ databases">
        <title>Chitinimonas shenzhenensis gen. nov., sp. nov., a novel member of family Burkholderiaceae isolated from activated sludge collected in Shen Zhen, China.</title>
        <authorList>
            <person name="Wang X."/>
        </authorList>
    </citation>
    <scope>NUCLEOTIDE SEQUENCE</scope>
    <source>
        <strain evidence="1">DQS-5</strain>
    </source>
</reference>
<comment type="caution">
    <text evidence="1">The sequence shown here is derived from an EMBL/GenBank/DDBJ whole genome shotgun (WGS) entry which is preliminary data.</text>
</comment>
<evidence type="ECO:0000313" key="2">
    <source>
        <dbReference type="Proteomes" id="UP001172778"/>
    </source>
</evidence>
<dbReference type="Proteomes" id="UP001172778">
    <property type="component" value="Unassembled WGS sequence"/>
</dbReference>
<accession>A0ABT7DTC9</accession>